<dbReference type="AlphaFoldDB" id="A0A6G1JF09"/>
<proteinExistence type="predicted"/>
<name>A0A6G1JF09_9PLEO</name>
<reference evidence="2" key="1">
    <citation type="journal article" date="2020" name="Stud. Mycol.">
        <title>101 Dothideomycetes genomes: a test case for predicting lifestyles and emergence of pathogens.</title>
        <authorList>
            <person name="Haridas S."/>
            <person name="Albert R."/>
            <person name="Binder M."/>
            <person name="Bloem J."/>
            <person name="Labutti K."/>
            <person name="Salamov A."/>
            <person name="Andreopoulos B."/>
            <person name="Baker S."/>
            <person name="Barry K."/>
            <person name="Bills G."/>
            <person name="Bluhm B."/>
            <person name="Cannon C."/>
            <person name="Castanera R."/>
            <person name="Culley D."/>
            <person name="Daum C."/>
            <person name="Ezra D."/>
            <person name="Gonzalez J."/>
            <person name="Henrissat B."/>
            <person name="Kuo A."/>
            <person name="Liang C."/>
            <person name="Lipzen A."/>
            <person name="Lutzoni F."/>
            <person name="Magnuson J."/>
            <person name="Mondo S."/>
            <person name="Nolan M."/>
            <person name="Ohm R."/>
            <person name="Pangilinan J."/>
            <person name="Park H.-J."/>
            <person name="Ramirez L."/>
            <person name="Alfaro M."/>
            <person name="Sun H."/>
            <person name="Tritt A."/>
            <person name="Yoshinaga Y."/>
            <person name="Zwiers L.-H."/>
            <person name="Turgeon B."/>
            <person name="Goodwin S."/>
            <person name="Spatafora J."/>
            <person name="Crous P."/>
            <person name="Grigoriev I."/>
        </authorList>
    </citation>
    <scope>NUCLEOTIDE SEQUENCE</scope>
    <source>
        <strain evidence="2">CBS 122367</strain>
    </source>
</reference>
<dbReference type="EMBL" id="MU005573">
    <property type="protein sequence ID" value="KAF2688810.1"/>
    <property type="molecule type" value="Genomic_DNA"/>
</dbReference>
<keyword evidence="1" id="KW-0732">Signal</keyword>
<keyword evidence="3" id="KW-1185">Reference proteome</keyword>
<gene>
    <name evidence="2" type="ORF">K458DRAFT_153004</name>
</gene>
<dbReference type="Proteomes" id="UP000799291">
    <property type="component" value="Unassembled WGS sequence"/>
</dbReference>
<protein>
    <recommendedName>
        <fullName evidence="4">Secreted protein</fullName>
    </recommendedName>
</protein>
<organism evidence="2 3">
    <name type="scientific">Lentithecium fluviatile CBS 122367</name>
    <dbReference type="NCBI Taxonomy" id="1168545"/>
    <lineage>
        <taxon>Eukaryota</taxon>
        <taxon>Fungi</taxon>
        <taxon>Dikarya</taxon>
        <taxon>Ascomycota</taxon>
        <taxon>Pezizomycotina</taxon>
        <taxon>Dothideomycetes</taxon>
        <taxon>Pleosporomycetidae</taxon>
        <taxon>Pleosporales</taxon>
        <taxon>Massarineae</taxon>
        <taxon>Lentitheciaceae</taxon>
        <taxon>Lentithecium</taxon>
    </lineage>
</organism>
<evidence type="ECO:0008006" key="4">
    <source>
        <dbReference type="Google" id="ProtNLM"/>
    </source>
</evidence>
<sequence>MAVVVVGVGVGLRTLAAVGVGWRGGGVVCCRNVRGPVGGPEGSVLGGDQYGYAPLPGKSSCMKLSKLATRFSAYVYSTLYKTKTGVDLPLAALCSEVRASSLIQGLNAS</sequence>
<evidence type="ECO:0000256" key="1">
    <source>
        <dbReference type="SAM" id="SignalP"/>
    </source>
</evidence>
<evidence type="ECO:0000313" key="2">
    <source>
        <dbReference type="EMBL" id="KAF2688810.1"/>
    </source>
</evidence>
<feature type="signal peptide" evidence="1">
    <location>
        <begin position="1"/>
        <end position="17"/>
    </location>
</feature>
<evidence type="ECO:0000313" key="3">
    <source>
        <dbReference type="Proteomes" id="UP000799291"/>
    </source>
</evidence>
<feature type="chain" id="PRO_5026035348" description="Secreted protein" evidence="1">
    <location>
        <begin position="18"/>
        <end position="109"/>
    </location>
</feature>
<accession>A0A6G1JF09</accession>